<accession>S5SVU8</accession>
<organism evidence="1 2">
    <name type="scientific">Corynebacterium maris DSM 45190</name>
    <dbReference type="NCBI Taxonomy" id="1224163"/>
    <lineage>
        <taxon>Bacteria</taxon>
        <taxon>Bacillati</taxon>
        <taxon>Actinomycetota</taxon>
        <taxon>Actinomycetes</taxon>
        <taxon>Mycobacteriales</taxon>
        <taxon>Corynebacteriaceae</taxon>
        <taxon>Corynebacterium</taxon>
    </lineage>
</organism>
<evidence type="ECO:0000313" key="1">
    <source>
        <dbReference type="EMBL" id="AGS35349.1"/>
    </source>
</evidence>
<evidence type="ECO:0000313" key="2">
    <source>
        <dbReference type="Proteomes" id="UP000015388"/>
    </source>
</evidence>
<gene>
    <name evidence="1" type="ORF">B841_09380</name>
</gene>
<dbReference type="AlphaFoldDB" id="S5SVU8"/>
<name>S5SVU8_9CORY</name>
<dbReference type="Pfam" id="PF19827">
    <property type="entry name" value="DUF6308"/>
    <property type="match status" value="1"/>
</dbReference>
<sequence length="83" mass="9443">MGATTAAKLIARKRPRLYPIYDSVVVEELGLKRRLFHELRKELTENPALRALCAQLRTAAELPASISILRVFDVMTWMSTRTS</sequence>
<dbReference type="KEGG" id="cmd:B841_09380"/>
<dbReference type="OrthoDB" id="5178186at2"/>
<reference evidence="1 2" key="1">
    <citation type="submission" date="2012-11" db="EMBL/GenBank/DDBJ databases">
        <title>The complete genome sequence of Corynebacterium maris Coryn-1 (=DSM 45190).</title>
        <authorList>
            <person name="Schaffert L."/>
            <person name="Albersmeier A."/>
            <person name="Kalinowski J."/>
            <person name="Ruckert C."/>
        </authorList>
    </citation>
    <scope>NUCLEOTIDE SEQUENCE [LARGE SCALE GENOMIC DNA]</scope>
    <source>
        <strain evidence="2">Coryn-1</strain>
    </source>
</reference>
<keyword evidence="2" id="KW-1185">Reference proteome</keyword>
<protein>
    <submittedName>
        <fullName evidence="1">Uncharacterized protein</fullName>
    </submittedName>
</protein>
<dbReference type="InterPro" id="IPR046275">
    <property type="entry name" value="DUF6308"/>
</dbReference>
<dbReference type="HOGENOM" id="CLU_2342790_0_0_11"/>
<dbReference type="PATRIC" id="fig|1224163.3.peg.1887"/>
<dbReference type="Proteomes" id="UP000015388">
    <property type="component" value="Chromosome"/>
</dbReference>
<proteinExistence type="predicted"/>
<dbReference type="EMBL" id="CP003924">
    <property type="protein sequence ID" value="AGS35349.1"/>
    <property type="molecule type" value="Genomic_DNA"/>
</dbReference>